<comment type="caution">
    <text evidence="1">The sequence shown here is derived from an EMBL/GenBank/DDBJ whole genome shotgun (WGS) entry which is preliminary data.</text>
</comment>
<dbReference type="InterPro" id="IPR039060">
    <property type="entry name" value="Antitox_HigA"/>
</dbReference>
<accession>A0AAW9F919</accession>
<gene>
    <name evidence="1" type="ORF">SJS77_16655</name>
</gene>
<evidence type="ECO:0000313" key="2">
    <source>
        <dbReference type="Proteomes" id="UP001277183"/>
    </source>
</evidence>
<dbReference type="GO" id="GO:0001046">
    <property type="term" value="F:core promoter sequence-specific DNA binding"/>
    <property type="evidence" value="ECO:0007669"/>
    <property type="project" value="TreeGrafter"/>
</dbReference>
<dbReference type="Proteomes" id="UP001277183">
    <property type="component" value="Unassembled WGS sequence"/>
</dbReference>
<dbReference type="PANTHER" id="PTHR40455">
    <property type="entry name" value="ANTITOXIN HIGA"/>
    <property type="match status" value="1"/>
</dbReference>
<dbReference type="EMBL" id="JAWZVU010000111">
    <property type="protein sequence ID" value="MDX7722072.1"/>
    <property type="molecule type" value="Genomic_DNA"/>
</dbReference>
<sequence>GFQWVITTRNKELTTMLSLVLVQIREALAQVPYIIKIHNQDDYERALELMDELVDDYDTNKQLIELLATSIERWEDGVDEFADFNRALGGVEPGIAVLKTLMIQHRLGVADLPELGSKSNVSKLLNTAEGKKLTRQHIEALSKRFGVSPALFF</sequence>
<organism evidence="1 2">
    <name type="scientific">Aeromonas caviae</name>
    <name type="common">Aeromonas punctata</name>
    <dbReference type="NCBI Taxonomy" id="648"/>
    <lineage>
        <taxon>Bacteria</taxon>
        <taxon>Pseudomonadati</taxon>
        <taxon>Pseudomonadota</taxon>
        <taxon>Gammaproteobacteria</taxon>
        <taxon>Aeromonadales</taxon>
        <taxon>Aeromonadaceae</taxon>
        <taxon>Aeromonas</taxon>
    </lineage>
</organism>
<evidence type="ECO:0008006" key="3">
    <source>
        <dbReference type="Google" id="ProtNLM"/>
    </source>
</evidence>
<reference evidence="1" key="1">
    <citation type="submission" date="2023-11" db="EMBL/GenBank/DDBJ databases">
        <title>WGS of Aeromonas in Northern Israel.</title>
        <authorList>
            <person name="Hershko Y."/>
        </authorList>
    </citation>
    <scope>NUCLEOTIDE SEQUENCE</scope>
    <source>
        <strain evidence="1">77416</strain>
    </source>
</reference>
<name>A0AAW9F919_AERCA</name>
<proteinExistence type="predicted"/>
<dbReference type="GO" id="GO:0006355">
    <property type="term" value="P:regulation of DNA-templated transcription"/>
    <property type="evidence" value="ECO:0007669"/>
    <property type="project" value="InterPro"/>
</dbReference>
<feature type="non-terminal residue" evidence="1">
    <location>
        <position position="1"/>
    </location>
</feature>
<evidence type="ECO:0000313" key="1">
    <source>
        <dbReference type="EMBL" id="MDX7722072.1"/>
    </source>
</evidence>
<dbReference type="PANTHER" id="PTHR40455:SF1">
    <property type="entry name" value="ANTITOXIN HIGA"/>
    <property type="match status" value="1"/>
</dbReference>
<protein>
    <recommendedName>
        <fullName evidence="3">Transcriptional regulator</fullName>
    </recommendedName>
</protein>
<dbReference type="RefSeq" id="WP_319886804.1">
    <property type="nucleotide sequence ID" value="NZ_JAWZVU010000111.1"/>
</dbReference>
<dbReference type="AlphaFoldDB" id="A0AAW9F919"/>